<name>A0A5B7J928_PORTR</name>
<evidence type="ECO:0000256" key="1">
    <source>
        <dbReference type="SAM" id="MobiDB-lite"/>
    </source>
</evidence>
<feature type="compositionally biased region" description="Polar residues" evidence="1">
    <location>
        <begin position="49"/>
        <end position="60"/>
    </location>
</feature>
<evidence type="ECO:0000313" key="2">
    <source>
        <dbReference type="EMBL" id="MPC90516.1"/>
    </source>
</evidence>
<organism evidence="2 3">
    <name type="scientific">Portunus trituberculatus</name>
    <name type="common">Swimming crab</name>
    <name type="synonym">Neptunus trituberculatus</name>
    <dbReference type="NCBI Taxonomy" id="210409"/>
    <lineage>
        <taxon>Eukaryota</taxon>
        <taxon>Metazoa</taxon>
        <taxon>Ecdysozoa</taxon>
        <taxon>Arthropoda</taxon>
        <taxon>Crustacea</taxon>
        <taxon>Multicrustacea</taxon>
        <taxon>Malacostraca</taxon>
        <taxon>Eumalacostraca</taxon>
        <taxon>Eucarida</taxon>
        <taxon>Decapoda</taxon>
        <taxon>Pleocyemata</taxon>
        <taxon>Brachyura</taxon>
        <taxon>Eubrachyura</taxon>
        <taxon>Portunoidea</taxon>
        <taxon>Portunidae</taxon>
        <taxon>Portuninae</taxon>
        <taxon>Portunus</taxon>
    </lineage>
</organism>
<accession>A0A5B7J928</accession>
<dbReference type="Proteomes" id="UP000324222">
    <property type="component" value="Unassembled WGS sequence"/>
</dbReference>
<protein>
    <submittedName>
        <fullName evidence="2">Uncharacterized protein</fullName>
    </submittedName>
</protein>
<feature type="region of interest" description="Disordered" evidence="1">
    <location>
        <begin position="49"/>
        <end position="73"/>
    </location>
</feature>
<gene>
    <name evidence="2" type="ORF">E2C01_085507</name>
</gene>
<keyword evidence="3" id="KW-1185">Reference proteome</keyword>
<comment type="caution">
    <text evidence="2">The sequence shown here is derived from an EMBL/GenBank/DDBJ whole genome shotgun (WGS) entry which is preliminary data.</text>
</comment>
<dbReference type="EMBL" id="VSRR010084633">
    <property type="protein sequence ID" value="MPC90516.1"/>
    <property type="molecule type" value="Genomic_DNA"/>
</dbReference>
<feature type="compositionally biased region" description="Basic and acidic residues" evidence="1">
    <location>
        <begin position="62"/>
        <end position="71"/>
    </location>
</feature>
<proteinExistence type="predicted"/>
<reference evidence="2 3" key="1">
    <citation type="submission" date="2019-05" db="EMBL/GenBank/DDBJ databases">
        <title>Another draft genome of Portunus trituberculatus and its Hox gene families provides insights of decapod evolution.</title>
        <authorList>
            <person name="Jeong J.-H."/>
            <person name="Song I."/>
            <person name="Kim S."/>
            <person name="Choi T."/>
            <person name="Kim D."/>
            <person name="Ryu S."/>
            <person name="Kim W."/>
        </authorList>
    </citation>
    <scope>NUCLEOTIDE SEQUENCE [LARGE SCALE GENOMIC DNA]</scope>
    <source>
        <tissue evidence="2">Muscle</tissue>
    </source>
</reference>
<evidence type="ECO:0000313" key="3">
    <source>
        <dbReference type="Proteomes" id="UP000324222"/>
    </source>
</evidence>
<feature type="region of interest" description="Disordered" evidence="1">
    <location>
        <begin position="1"/>
        <end position="21"/>
    </location>
</feature>
<sequence length="96" mass="10332">MGTEARQGSAAGVRPAPGPTGKIMSVPLIMKCIARLDHANIIWRNISPSQEQNSQSSHICKTSHEPIKGTEDGVFQKTGTANINGWNILVRARPCP</sequence>
<dbReference type="AlphaFoldDB" id="A0A5B7J928"/>